<dbReference type="InterPro" id="IPR006680">
    <property type="entry name" value="Amidohydro-rel"/>
</dbReference>
<evidence type="ECO:0008006" key="15">
    <source>
        <dbReference type="Google" id="ProtNLM"/>
    </source>
</evidence>
<evidence type="ECO:0000259" key="11">
    <source>
        <dbReference type="Pfam" id="PF08621"/>
    </source>
</evidence>
<comment type="similarity">
    <text evidence="2">Belongs to the RPAP1 family.</text>
</comment>
<dbReference type="PANTHER" id="PTHR43794:SF11">
    <property type="entry name" value="AMIDOHYDROLASE-RELATED DOMAIN-CONTAINING PROTEIN"/>
    <property type="match status" value="1"/>
</dbReference>
<keyword evidence="5" id="KW-0862">Zinc</keyword>
<keyword evidence="6" id="KW-0804">Transcription</keyword>
<evidence type="ECO:0000259" key="12">
    <source>
        <dbReference type="Pfam" id="PF25766"/>
    </source>
</evidence>
<evidence type="ECO:0000256" key="1">
    <source>
        <dbReference type="ARBA" id="ARBA00004123"/>
    </source>
</evidence>
<dbReference type="Pfam" id="PF25766">
    <property type="entry name" value="TPR_RPAP1"/>
    <property type="match status" value="1"/>
</dbReference>
<dbReference type="Pfam" id="PF08621">
    <property type="entry name" value="RPAP1_N"/>
    <property type="match status" value="1"/>
</dbReference>
<name>A0AAD5QBK5_PYTIN</name>
<feature type="domain" description="Amidohydrolase-related" evidence="9">
    <location>
        <begin position="960"/>
        <end position="1321"/>
    </location>
</feature>
<feature type="region of interest" description="Disordered" evidence="8">
    <location>
        <begin position="121"/>
        <end position="149"/>
    </location>
</feature>
<dbReference type="Proteomes" id="UP001209570">
    <property type="component" value="Unassembled WGS sequence"/>
</dbReference>
<feature type="domain" description="RPAP1/MINIYO-like TPR repeats" evidence="12">
    <location>
        <begin position="720"/>
        <end position="835"/>
    </location>
</feature>
<dbReference type="EMBL" id="JAKCXM010000094">
    <property type="protein sequence ID" value="KAJ0402821.1"/>
    <property type="molecule type" value="Genomic_DNA"/>
</dbReference>
<evidence type="ECO:0000256" key="5">
    <source>
        <dbReference type="ARBA" id="ARBA00022833"/>
    </source>
</evidence>
<dbReference type="GO" id="GO:0016814">
    <property type="term" value="F:hydrolase activity, acting on carbon-nitrogen (but not peptide) bonds, in cyclic amidines"/>
    <property type="evidence" value="ECO:0007669"/>
    <property type="project" value="UniProtKB-ARBA"/>
</dbReference>
<feature type="domain" description="RPAP1 C-terminal" evidence="10">
    <location>
        <begin position="322"/>
        <end position="390"/>
    </location>
</feature>
<keyword evidence="7" id="KW-0539">Nucleus</keyword>
<feature type="domain" description="RPAP1 N-terminal" evidence="11">
    <location>
        <begin position="185"/>
        <end position="226"/>
    </location>
</feature>
<dbReference type="Gene3D" id="3.20.20.140">
    <property type="entry name" value="Metal-dependent hydrolases"/>
    <property type="match status" value="1"/>
</dbReference>
<evidence type="ECO:0000256" key="7">
    <source>
        <dbReference type="ARBA" id="ARBA00023242"/>
    </source>
</evidence>
<keyword evidence="3" id="KW-0479">Metal-binding</keyword>
<dbReference type="SUPFAM" id="SSF51556">
    <property type="entry name" value="Metallo-dependent hydrolases"/>
    <property type="match status" value="1"/>
</dbReference>
<dbReference type="InterPro" id="IPR057989">
    <property type="entry name" value="TPR_RPAP1/MINIYO-like"/>
</dbReference>
<evidence type="ECO:0000313" key="13">
    <source>
        <dbReference type="EMBL" id="KAJ0402821.1"/>
    </source>
</evidence>
<feature type="compositionally biased region" description="Polar residues" evidence="8">
    <location>
        <begin position="230"/>
        <end position="253"/>
    </location>
</feature>
<feature type="region of interest" description="Disordered" evidence="8">
    <location>
        <begin position="224"/>
        <end position="253"/>
    </location>
</feature>
<feature type="compositionally biased region" description="Polar residues" evidence="8">
    <location>
        <begin position="136"/>
        <end position="149"/>
    </location>
</feature>
<dbReference type="InterPro" id="IPR011059">
    <property type="entry name" value="Metal-dep_hydrolase_composite"/>
</dbReference>
<evidence type="ECO:0000256" key="6">
    <source>
        <dbReference type="ARBA" id="ARBA00023163"/>
    </source>
</evidence>
<dbReference type="FunFam" id="3.20.20.140:FF:000014">
    <property type="entry name" value="5-methylthioadenosine/S-adenosylhomocysteine deaminase"/>
    <property type="match status" value="1"/>
</dbReference>
<evidence type="ECO:0000313" key="14">
    <source>
        <dbReference type="Proteomes" id="UP001209570"/>
    </source>
</evidence>
<dbReference type="Pfam" id="PF01979">
    <property type="entry name" value="Amidohydro_1"/>
    <property type="match status" value="1"/>
</dbReference>
<keyword evidence="4" id="KW-0378">Hydrolase</keyword>
<gene>
    <name evidence="13" type="ORF">P43SY_007363</name>
</gene>
<dbReference type="CDD" id="cd01298">
    <property type="entry name" value="ATZ_TRZ_like"/>
    <property type="match status" value="1"/>
</dbReference>
<proteinExistence type="inferred from homology"/>
<dbReference type="NCBIfam" id="NF006549">
    <property type="entry name" value="PRK09045.1"/>
    <property type="match status" value="1"/>
</dbReference>
<dbReference type="Pfam" id="PF08620">
    <property type="entry name" value="RPAP1_C"/>
    <property type="match status" value="1"/>
</dbReference>
<dbReference type="GO" id="GO:0019239">
    <property type="term" value="F:deaminase activity"/>
    <property type="evidence" value="ECO:0007669"/>
    <property type="project" value="UniProtKB-ARBA"/>
</dbReference>
<protein>
    <recommendedName>
        <fullName evidence="15">Amidohydrolase-related domain-containing protein</fullName>
    </recommendedName>
</protein>
<dbReference type="InterPro" id="IPR032466">
    <property type="entry name" value="Metal_Hydrolase"/>
</dbReference>
<comment type="subcellular location">
    <subcellularLocation>
        <location evidence="1">Nucleus</location>
    </subcellularLocation>
</comment>
<evidence type="ECO:0000256" key="3">
    <source>
        <dbReference type="ARBA" id="ARBA00022723"/>
    </source>
</evidence>
<dbReference type="PANTHER" id="PTHR43794">
    <property type="entry name" value="AMINOHYDROLASE SSNA-RELATED"/>
    <property type="match status" value="1"/>
</dbReference>
<keyword evidence="14" id="KW-1185">Reference proteome</keyword>
<evidence type="ECO:0000256" key="8">
    <source>
        <dbReference type="SAM" id="MobiDB-lite"/>
    </source>
</evidence>
<evidence type="ECO:0000259" key="10">
    <source>
        <dbReference type="Pfam" id="PF08620"/>
    </source>
</evidence>
<dbReference type="Gene3D" id="2.30.40.10">
    <property type="entry name" value="Urease, subunit C, domain 1"/>
    <property type="match status" value="1"/>
</dbReference>
<comment type="caution">
    <text evidence="13">The sequence shown here is derived from an EMBL/GenBank/DDBJ whole genome shotgun (WGS) entry which is preliminary data.</text>
</comment>
<accession>A0AAD5QBK5</accession>
<sequence>MQAPSSAAARRRQDQDLDVDAELAQLLKEQDAFMRQNKAPAAKIVRVSRPPASGDDNDSSDELPPLEATDADAPRDDAGDDEPAQGPQVVGSVRERDVITLNETNRRVMPHCEAGGFPAVKRRGESLFGRRRRQQPDTSGMGQRDPSTMLSGMGRIVEKAPSVVQAKASAAAPAPDGVSDSEWAEIDASNTAALQAMSTQEIREAQEELLRSLDPELIAKLRNRRHRSAAPTSSNPIATEAPQPTTAQKQRPTATADVMDLASIRDEEELFDRAKALPAEERAKHEWMQPVACSDAKHDAQRQRMKGLPVKSSSKVKATTERFDFNGDVTKMATGGEKISVAPAHSGLYHHGDDPDAPGYTMDELLHLARSTVASQRAMALVTISKILNKRKSQAGDLVPAVLPPQLPIALRMALDDQNYTALSAAISALHAFLVSASTKNDEDAFEGAFGAIVQPPQIHLHVNEGTKPDELLHEVIYIDTSESSEDGSVIGDEELTSLDPIQGYLKMDIVTRLGYIVSNIQLPDEDSMEKILDILYCIAAHSPRATTSIAANRSLLKTLQSRYVENERILTLQVEQQDLFTHAVRLAIKTLRVVRVLCQGDRAAATSMIESGLIQSTKGFIALRGDGTQHLEGVQLECLRIWRTLLMYGLDYHCFAYLYPILCGFDGVGLVQEQRSGIKAWPDSFEHLEKKSDSADEKKSDSNPAPLSFASDVDVVSSFVERIVQEFMASSFGNAHFARTVTLFLLHDFPLSIRKWVWKELMGSHMLHHLAPFSSDLWLATGRRCTHDAKKSDEALIQLLKQVVTSKQYSSDEASFVFWLAIHHIVAYLFGDDSAAGEFSFSRRSLLQELAKQTTPAVWTIIVSYDVAHFPSTSSSMAPSSLSGKHHRVERIRTHGATMSSPVDLVIYARHVIPVVPTNVVLADHAVVVRDSRIIDLLPRADVAAKYAPREERDLRDHILIPGFVNGHSHAAMNLLRGLSDDKPLCDWLMQDIWPAEGKFVSPEFVQDGVTHAAAEMLRSGTTCCNDMYFFPGDAAEALEQIGLRAVLGQVVFEFPTSYGSGPDDYFAKARAGIAKFKDHPTIRVAVAPHAPYTVSEANLVKVDALSREHNVPIHIHLHETAAECEDSEHQNKTSMNCHLSDERLRPLANLQRLGLLSDRVIAVHMTQLTDDEIAHVAAAGTSVVHCPSSNLKLASGVCPVTKLVAAGVNVAIGTDGAASNNSLNMFNEMKLAAILAKAESKQSTSVPAAMALQMATLNGARALGLGAEIGSIEVGKRADLVAIACDDIEMIPMYDAISHVVYVAGRENVSDVWVNGKHVLASRQLTTVSEADVKRRVHQWHGAIRDFHNELQQKKLAN</sequence>
<evidence type="ECO:0000256" key="2">
    <source>
        <dbReference type="ARBA" id="ARBA00009953"/>
    </source>
</evidence>
<dbReference type="InterPro" id="IPR013930">
    <property type="entry name" value="RPAP1_N"/>
</dbReference>
<reference evidence="13" key="1">
    <citation type="submission" date="2021-12" db="EMBL/GenBank/DDBJ databases">
        <title>Prjna785345.</title>
        <authorList>
            <person name="Rujirawat T."/>
            <person name="Krajaejun T."/>
        </authorList>
    </citation>
    <scope>NUCLEOTIDE SEQUENCE</scope>
    <source>
        <strain evidence="13">Pi057C3</strain>
    </source>
</reference>
<dbReference type="InterPro" id="IPR013929">
    <property type="entry name" value="RPAP1_C"/>
</dbReference>
<dbReference type="InterPro" id="IPR050287">
    <property type="entry name" value="MTA/SAH_deaminase"/>
</dbReference>
<evidence type="ECO:0000259" key="9">
    <source>
        <dbReference type="Pfam" id="PF01979"/>
    </source>
</evidence>
<dbReference type="SUPFAM" id="SSF51338">
    <property type="entry name" value="Composite domain of metallo-dependent hydrolases"/>
    <property type="match status" value="1"/>
</dbReference>
<feature type="region of interest" description="Disordered" evidence="8">
    <location>
        <begin position="36"/>
        <end position="105"/>
    </location>
</feature>
<evidence type="ECO:0000256" key="4">
    <source>
        <dbReference type="ARBA" id="ARBA00022801"/>
    </source>
</evidence>
<organism evidence="13 14">
    <name type="scientific">Pythium insidiosum</name>
    <name type="common">Pythiosis disease agent</name>
    <dbReference type="NCBI Taxonomy" id="114742"/>
    <lineage>
        <taxon>Eukaryota</taxon>
        <taxon>Sar</taxon>
        <taxon>Stramenopiles</taxon>
        <taxon>Oomycota</taxon>
        <taxon>Peronosporomycetes</taxon>
        <taxon>Pythiales</taxon>
        <taxon>Pythiaceae</taxon>
        <taxon>Pythium</taxon>
    </lineage>
</organism>
<dbReference type="GO" id="GO:0046872">
    <property type="term" value="F:metal ion binding"/>
    <property type="evidence" value="ECO:0007669"/>
    <property type="project" value="UniProtKB-KW"/>
</dbReference>